<dbReference type="InterPro" id="IPR036890">
    <property type="entry name" value="HATPase_C_sf"/>
</dbReference>
<dbReference type="Pfam" id="PF13581">
    <property type="entry name" value="HATPase_c_2"/>
    <property type="match status" value="1"/>
</dbReference>
<protein>
    <recommendedName>
        <fullName evidence="2">Histidine kinase/HSP90-like ATPase domain-containing protein</fullName>
    </recommendedName>
</protein>
<dbReference type="RefSeq" id="WP_245863454.1">
    <property type="nucleotide sequence ID" value="NZ_BAAAHG010000020.1"/>
</dbReference>
<proteinExistence type="predicted"/>
<dbReference type="InterPro" id="IPR003594">
    <property type="entry name" value="HATPase_dom"/>
</dbReference>
<evidence type="ECO:0000256" key="1">
    <source>
        <dbReference type="ARBA" id="ARBA00022527"/>
    </source>
</evidence>
<keyword evidence="1" id="KW-0418">Kinase</keyword>
<dbReference type="PANTHER" id="PTHR35526">
    <property type="entry name" value="ANTI-SIGMA-F FACTOR RSBW-RELATED"/>
    <property type="match status" value="1"/>
</dbReference>
<gene>
    <name evidence="3" type="ORF">GCM10009549_29130</name>
</gene>
<keyword evidence="4" id="KW-1185">Reference proteome</keyword>
<dbReference type="InterPro" id="IPR050267">
    <property type="entry name" value="Anti-sigma-factor_SerPK"/>
</dbReference>
<evidence type="ECO:0000313" key="3">
    <source>
        <dbReference type="EMBL" id="GAA0914577.1"/>
    </source>
</evidence>
<sequence>MFELEQAQTVARPGFYLRVSPSGFAAHMSASPAHLRLVRTLAESALCGAGVSAGTAANVQLVASELIGNSVRACGRHVPLVVEVEAEEDGVSVKVHDPEPGLLPSRRPVALDDEEAESGRGLGLVDILAPGWHVLRTPVGKQIVCTLPYAEGDGHP</sequence>
<evidence type="ECO:0000259" key="2">
    <source>
        <dbReference type="Pfam" id="PF13581"/>
    </source>
</evidence>
<dbReference type="PANTHER" id="PTHR35526:SF3">
    <property type="entry name" value="ANTI-SIGMA-F FACTOR RSBW"/>
    <property type="match status" value="1"/>
</dbReference>
<dbReference type="SUPFAM" id="SSF55874">
    <property type="entry name" value="ATPase domain of HSP90 chaperone/DNA topoisomerase II/histidine kinase"/>
    <property type="match status" value="1"/>
</dbReference>
<feature type="domain" description="Histidine kinase/HSP90-like ATPase" evidence="2">
    <location>
        <begin position="29"/>
        <end position="144"/>
    </location>
</feature>
<keyword evidence="1" id="KW-0808">Transferase</keyword>
<accession>A0ABP3Z653</accession>
<dbReference type="Proteomes" id="UP001501005">
    <property type="component" value="Unassembled WGS sequence"/>
</dbReference>
<reference evidence="4" key="1">
    <citation type="journal article" date="2019" name="Int. J. Syst. Evol. Microbiol.">
        <title>The Global Catalogue of Microorganisms (GCM) 10K type strain sequencing project: providing services to taxonomists for standard genome sequencing and annotation.</title>
        <authorList>
            <consortium name="The Broad Institute Genomics Platform"/>
            <consortium name="The Broad Institute Genome Sequencing Center for Infectious Disease"/>
            <person name="Wu L."/>
            <person name="Ma J."/>
        </authorList>
    </citation>
    <scope>NUCLEOTIDE SEQUENCE [LARGE SCALE GENOMIC DNA]</scope>
    <source>
        <strain evidence="4">JCM 10673</strain>
    </source>
</reference>
<organism evidence="3 4">
    <name type="scientific">Streptomyces thermoalcalitolerans</name>
    <dbReference type="NCBI Taxonomy" id="65605"/>
    <lineage>
        <taxon>Bacteria</taxon>
        <taxon>Bacillati</taxon>
        <taxon>Actinomycetota</taxon>
        <taxon>Actinomycetes</taxon>
        <taxon>Kitasatosporales</taxon>
        <taxon>Streptomycetaceae</taxon>
        <taxon>Streptomyces</taxon>
    </lineage>
</organism>
<evidence type="ECO:0000313" key="4">
    <source>
        <dbReference type="Proteomes" id="UP001501005"/>
    </source>
</evidence>
<dbReference type="CDD" id="cd16936">
    <property type="entry name" value="HATPase_RsbW-like"/>
    <property type="match status" value="1"/>
</dbReference>
<dbReference type="EMBL" id="BAAAHG010000020">
    <property type="protein sequence ID" value="GAA0914577.1"/>
    <property type="molecule type" value="Genomic_DNA"/>
</dbReference>
<comment type="caution">
    <text evidence="3">The sequence shown here is derived from an EMBL/GenBank/DDBJ whole genome shotgun (WGS) entry which is preliminary data.</text>
</comment>
<name>A0ABP3Z653_9ACTN</name>
<dbReference type="Gene3D" id="3.30.565.10">
    <property type="entry name" value="Histidine kinase-like ATPase, C-terminal domain"/>
    <property type="match status" value="1"/>
</dbReference>
<keyword evidence="1" id="KW-0723">Serine/threonine-protein kinase</keyword>